<organism evidence="1 2">
    <name type="scientific">Streptomyces phage MeganTheeKilla</name>
    <dbReference type="NCBI Taxonomy" id="2801897"/>
    <lineage>
        <taxon>Viruses</taxon>
        <taxon>Duplodnaviria</taxon>
        <taxon>Heunggongvirae</taxon>
        <taxon>Uroviricota</taxon>
        <taxon>Caudoviricetes</taxon>
        <taxon>Stanwilliamsviridae</taxon>
        <taxon>Loccivirinae</taxon>
        <taxon>Gilsonvirus</taxon>
        <taxon>Gilsonvirus gilson</taxon>
    </lineage>
</organism>
<dbReference type="Proteomes" id="UP000596355">
    <property type="component" value="Segment"/>
</dbReference>
<proteinExistence type="predicted"/>
<evidence type="ECO:0000313" key="1">
    <source>
        <dbReference type="EMBL" id="QQV92493.1"/>
    </source>
</evidence>
<gene>
    <name evidence="1" type="primary">146</name>
    <name evidence="1" type="ORF">SEA_MEGANTHEEKILLA_146</name>
</gene>
<reference evidence="1 2" key="1">
    <citation type="submission" date="2021-01" db="EMBL/GenBank/DDBJ databases">
        <authorList>
            <person name="Olabode J."/>
            <person name="Purtell M.C."/>
            <person name="Talati K."/>
            <person name="Shaffer C.D."/>
            <person name="Weston-Hafer K.A."/>
            <person name="Garlena R.A."/>
            <person name="Russell D.A."/>
            <person name="Pope W.H."/>
            <person name="Jacobs-Sera D."/>
            <person name="Hatfull G.F."/>
        </authorList>
    </citation>
    <scope>NUCLEOTIDE SEQUENCE [LARGE SCALE GENOMIC DNA]</scope>
</reference>
<sequence>MGIFKKRWKFKKKDCPHMHIRNIYGDEILMANKRSQCMDCGKFFNNLNGR</sequence>
<evidence type="ECO:0000313" key="2">
    <source>
        <dbReference type="Proteomes" id="UP000596355"/>
    </source>
</evidence>
<dbReference type="EMBL" id="MW435853">
    <property type="protein sequence ID" value="QQV92493.1"/>
    <property type="molecule type" value="Genomic_DNA"/>
</dbReference>
<accession>A0A7U0GC60</accession>
<protein>
    <submittedName>
        <fullName evidence="1">Uncharacterized protein</fullName>
    </submittedName>
</protein>
<name>A0A7U0GC60_9CAUD</name>